<dbReference type="PANTHER" id="PTHR43245">
    <property type="entry name" value="BIFUNCTIONAL POLYMYXIN RESISTANCE PROTEIN ARNA"/>
    <property type="match status" value="1"/>
</dbReference>
<proteinExistence type="predicted"/>
<dbReference type="Gene3D" id="3.40.50.720">
    <property type="entry name" value="NAD(P)-binding Rossmann-like Domain"/>
    <property type="match status" value="1"/>
</dbReference>
<evidence type="ECO:0000313" key="2">
    <source>
        <dbReference type="EMBL" id="KZK73432.1"/>
    </source>
</evidence>
<dbReference type="Proteomes" id="UP000076481">
    <property type="component" value="Unassembled WGS sequence"/>
</dbReference>
<protein>
    <submittedName>
        <fullName evidence="2">Epimerase</fullName>
    </submittedName>
</protein>
<name>A0A165L0V8_PELLU</name>
<evidence type="ECO:0000313" key="3">
    <source>
        <dbReference type="Proteomes" id="UP000076481"/>
    </source>
</evidence>
<reference evidence="2 3" key="1">
    <citation type="submission" date="2016-03" db="EMBL/GenBank/DDBJ databases">
        <title>Speciation and ecological success in dimly lit waters: horizontal gene transfer in a green sulfur bacteria bloom unveiled by metagenomic assembly.</title>
        <authorList>
            <person name="Llorens-Mares T."/>
            <person name="Liu Z."/>
            <person name="Allen L.Z."/>
            <person name="Rusch D.B."/>
            <person name="Craig M.T."/>
            <person name="Dupont C.L."/>
            <person name="Bryant D.A."/>
            <person name="Casamayor E.O."/>
        </authorList>
    </citation>
    <scope>NUCLEOTIDE SEQUENCE [LARGE SCALE GENOMIC DNA]</scope>
    <source>
        <strain evidence="2">CIII</strain>
    </source>
</reference>
<feature type="domain" description="NAD-dependent epimerase/dehydratase" evidence="1">
    <location>
        <begin position="5"/>
        <end position="227"/>
    </location>
</feature>
<dbReference type="InterPro" id="IPR001509">
    <property type="entry name" value="Epimerase_deHydtase"/>
</dbReference>
<dbReference type="PANTHER" id="PTHR43245:SF58">
    <property type="entry name" value="BLL5923 PROTEIN"/>
    <property type="match status" value="1"/>
</dbReference>
<sequence>MAETILVTGSTGFIGRRMLVHPSLRGERVRVLLRPESPVRDMPDGVEAVRADFLDPQALHRALSGVDRIIHLAGVTKAAHESAFDEGNVLPVRNLLLAVRQHNPGLRRFVLVSSLAAAGPAREGIEGAREEDAPHPVSAYGRSKLRGEEAALEFAGDVPLTILRPPAVYGPGDRDVLQVFQMLRKGLLVTAGNAGRQRFSMIHVDDLVRGIMMAARAESPSGRIYNITSSAPWSWDGVVAAARPALGLRNVLRISLPAPAVMLLGTLAGKAASVIGRTSILNRDKAVELLQDYWVSSPRRAAEELGFTSEITPEEGVAGTIAWARREGLL</sequence>
<dbReference type="AlphaFoldDB" id="A0A165L0V8"/>
<gene>
    <name evidence="2" type="ORF">A3K90_01490</name>
</gene>
<dbReference type="Pfam" id="PF01370">
    <property type="entry name" value="Epimerase"/>
    <property type="match status" value="1"/>
</dbReference>
<dbReference type="RefSeq" id="WP_303682396.1">
    <property type="nucleotide sequence ID" value="NZ_LVWG01000036.1"/>
</dbReference>
<organism evidence="2 3">
    <name type="scientific">Pelodictyon luteolum</name>
    <dbReference type="NCBI Taxonomy" id="1100"/>
    <lineage>
        <taxon>Bacteria</taxon>
        <taxon>Pseudomonadati</taxon>
        <taxon>Chlorobiota</taxon>
        <taxon>Chlorobiia</taxon>
        <taxon>Chlorobiales</taxon>
        <taxon>Chlorobiaceae</taxon>
        <taxon>Chlorobium/Pelodictyon group</taxon>
        <taxon>Pelodictyon</taxon>
    </lineage>
</organism>
<comment type="caution">
    <text evidence="2">The sequence shown here is derived from an EMBL/GenBank/DDBJ whole genome shotgun (WGS) entry which is preliminary data.</text>
</comment>
<dbReference type="InterPro" id="IPR050177">
    <property type="entry name" value="Lipid_A_modif_metabolic_enz"/>
</dbReference>
<dbReference type="SUPFAM" id="SSF51735">
    <property type="entry name" value="NAD(P)-binding Rossmann-fold domains"/>
    <property type="match status" value="1"/>
</dbReference>
<dbReference type="InterPro" id="IPR036291">
    <property type="entry name" value="NAD(P)-bd_dom_sf"/>
</dbReference>
<accession>A0A165L0V8</accession>
<evidence type="ECO:0000259" key="1">
    <source>
        <dbReference type="Pfam" id="PF01370"/>
    </source>
</evidence>
<dbReference type="EMBL" id="LVWG01000036">
    <property type="protein sequence ID" value="KZK73432.1"/>
    <property type="molecule type" value="Genomic_DNA"/>
</dbReference>